<name>A0ABN1IDY2_9GAMM</name>
<gene>
    <name evidence="2" type="ORF">GCM10009105_10140</name>
</gene>
<evidence type="ECO:0000313" key="3">
    <source>
        <dbReference type="Proteomes" id="UP001501523"/>
    </source>
</evidence>
<dbReference type="Proteomes" id="UP001501523">
    <property type="component" value="Unassembled WGS sequence"/>
</dbReference>
<sequence>MPTGAELPNGKMQLLVAVTITGEEMQWSMKNRRGKLLQKLRDAGVGQISMLGRKSVVP</sequence>
<proteinExistence type="predicted"/>
<dbReference type="EMBL" id="BAAAEU010000005">
    <property type="protein sequence ID" value="GAA0709606.1"/>
    <property type="molecule type" value="Genomic_DNA"/>
</dbReference>
<reference evidence="2 3" key="1">
    <citation type="journal article" date="2019" name="Int. J. Syst. Evol. Microbiol.">
        <title>The Global Catalogue of Microorganisms (GCM) 10K type strain sequencing project: providing services to taxonomists for standard genome sequencing and annotation.</title>
        <authorList>
            <consortium name="The Broad Institute Genomics Platform"/>
            <consortium name="The Broad Institute Genome Sequencing Center for Infectious Disease"/>
            <person name="Wu L."/>
            <person name="Ma J."/>
        </authorList>
    </citation>
    <scope>NUCLEOTIDE SEQUENCE [LARGE SCALE GENOMIC DNA]</scope>
    <source>
        <strain evidence="2 3">JCM 15421</strain>
    </source>
</reference>
<protein>
    <recommendedName>
        <fullName evidence="1">Suppressor of fused-like domain-containing protein</fullName>
    </recommendedName>
</protein>
<evidence type="ECO:0000313" key="2">
    <source>
        <dbReference type="EMBL" id="GAA0709606.1"/>
    </source>
</evidence>
<accession>A0ABN1IDY2</accession>
<organism evidence="2 3">
    <name type="scientific">Dokdonella soli</name>
    <dbReference type="NCBI Taxonomy" id="529810"/>
    <lineage>
        <taxon>Bacteria</taxon>
        <taxon>Pseudomonadati</taxon>
        <taxon>Pseudomonadota</taxon>
        <taxon>Gammaproteobacteria</taxon>
        <taxon>Lysobacterales</taxon>
        <taxon>Rhodanobacteraceae</taxon>
        <taxon>Dokdonella</taxon>
    </lineage>
</organism>
<evidence type="ECO:0000259" key="1">
    <source>
        <dbReference type="Pfam" id="PF05076"/>
    </source>
</evidence>
<dbReference type="Pfam" id="PF05076">
    <property type="entry name" value="SUFU"/>
    <property type="match status" value="1"/>
</dbReference>
<dbReference type="InterPro" id="IPR020941">
    <property type="entry name" value="SUFU-like_domain"/>
</dbReference>
<comment type="caution">
    <text evidence="2">The sequence shown here is derived from an EMBL/GenBank/DDBJ whole genome shotgun (WGS) entry which is preliminary data.</text>
</comment>
<keyword evidence="3" id="KW-1185">Reference proteome</keyword>
<feature type="domain" description="Suppressor of fused-like" evidence="1">
    <location>
        <begin position="5"/>
        <end position="54"/>
    </location>
</feature>